<dbReference type="InterPro" id="IPR001077">
    <property type="entry name" value="COMT_C"/>
</dbReference>
<dbReference type="InterPro" id="IPR016461">
    <property type="entry name" value="COMT-like"/>
</dbReference>
<protein>
    <submittedName>
        <fullName evidence="6">O-methyltransferase</fullName>
    </submittedName>
</protein>
<evidence type="ECO:0000313" key="6">
    <source>
        <dbReference type="EMBL" id="KYK60650.1"/>
    </source>
</evidence>
<dbReference type="PANTHER" id="PTHR43712:SF16">
    <property type="entry name" value="O-METHYLTRANSFERASE ELCB"/>
    <property type="match status" value="1"/>
</dbReference>
<dbReference type="InterPro" id="IPR036390">
    <property type="entry name" value="WH_DNA-bd_sf"/>
</dbReference>
<keyword evidence="7" id="KW-1185">Reference proteome</keyword>
<dbReference type="InParanoid" id="A0A151GU97"/>
<feature type="compositionally biased region" description="Basic and acidic residues" evidence="4">
    <location>
        <begin position="10"/>
        <end position="20"/>
    </location>
</feature>
<evidence type="ECO:0000256" key="2">
    <source>
        <dbReference type="ARBA" id="ARBA00022679"/>
    </source>
</evidence>
<feature type="region of interest" description="Disordered" evidence="4">
    <location>
        <begin position="1"/>
        <end position="34"/>
    </location>
</feature>
<dbReference type="Gene3D" id="1.10.10.10">
    <property type="entry name" value="Winged helix-like DNA-binding domain superfamily/Winged helix DNA-binding domain"/>
    <property type="match status" value="1"/>
</dbReference>
<feature type="compositionally biased region" description="Polar residues" evidence="4">
    <location>
        <begin position="25"/>
        <end position="34"/>
    </location>
</feature>
<evidence type="ECO:0000313" key="7">
    <source>
        <dbReference type="Proteomes" id="UP000076580"/>
    </source>
</evidence>
<feature type="region of interest" description="Disordered" evidence="4">
    <location>
        <begin position="96"/>
        <end position="117"/>
    </location>
</feature>
<dbReference type="OrthoDB" id="2410195at2759"/>
<dbReference type="InterPro" id="IPR029063">
    <property type="entry name" value="SAM-dependent_MTases_sf"/>
</dbReference>
<organism evidence="6 7">
    <name type="scientific">Drechmeria coniospora</name>
    <name type="common">Nematophagous fungus</name>
    <name type="synonym">Meria coniospora</name>
    <dbReference type="NCBI Taxonomy" id="98403"/>
    <lineage>
        <taxon>Eukaryota</taxon>
        <taxon>Fungi</taxon>
        <taxon>Dikarya</taxon>
        <taxon>Ascomycota</taxon>
        <taxon>Pezizomycotina</taxon>
        <taxon>Sordariomycetes</taxon>
        <taxon>Hypocreomycetidae</taxon>
        <taxon>Hypocreales</taxon>
        <taxon>Ophiocordycipitaceae</taxon>
        <taxon>Drechmeria</taxon>
    </lineage>
</organism>
<evidence type="ECO:0000256" key="3">
    <source>
        <dbReference type="ARBA" id="ARBA00022691"/>
    </source>
</evidence>
<feature type="domain" description="O-methyltransferase C-terminal" evidence="5">
    <location>
        <begin position="327"/>
        <end position="533"/>
    </location>
</feature>
<keyword evidence="3" id="KW-0949">S-adenosyl-L-methionine</keyword>
<dbReference type="Gene3D" id="3.40.50.150">
    <property type="entry name" value="Vaccinia Virus protein VP39"/>
    <property type="match status" value="1"/>
</dbReference>
<dbReference type="Proteomes" id="UP000076580">
    <property type="component" value="Chromosome 01"/>
</dbReference>
<reference evidence="6 7" key="1">
    <citation type="journal article" date="2016" name="Sci. Rep.">
        <title>Insights into Adaptations to a Near-Obligate Nematode Endoparasitic Lifestyle from the Finished Genome of Drechmeria coniospora.</title>
        <authorList>
            <person name="Zhang L."/>
            <person name="Zhou Z."/>
            <person name="Guo Q."/>
            <person name="Fokkens L."/>
            <person name="Miskei M."/>
            <person name="Pocsi I."/>
            <person name="Zhang W."/>
            <person name="Chen M."/>
            <person name="Wang L."/>
            <person name="Sun Y."/>
            <person name="Donzelli B.G."/>
            <person name="Gibson D.M."/>
            <person name="Nelson D.R."/>
            <person name="Luo J.G."/>
            <person name="Rep M."/>
            <person name="Liu H."/>
            <person name="Yang S."/>
            <person name="Wang J."/>
            <person name="Krasnoff S.B."/>
            <person name="Xu Y."/>
            <person name="Molnar I."/>
            <person name="Lin M."/>
        </authorList>
    </citation>
    <scope>NUCLEOTIDE SEQUENCE [LARGE SCALE GENOMIC DNA]</scope>
    <source>
        <strain evidence="6 7">ARSEF 6962</strain>
    </source>
</reference>
<dbReference type="InterPro" id="IPR036388">
    <property type="entry name" value="WH-like_DNA-bd_sf"/>
</dbReference>
<dbReference type="PANTHER" id="PTHR43712">
    <property type="entry name" value="PUTATIVE (AFU_ORTHOLOGUE AFUA_4G14580)-RELATED"/>
    <property type="match status" value="1"/>
</dbReference>
<keyword evidence="1 6" id="KW-0489">Methyltransferase</keyword>
<gene>
    <name evidence="6" type="ORF">DCS_01788</name>
</gene>
<comment type="caution">
    <text evidence="6">The sequence shown here is derived from an EMBL/GenBank/DDBJ whole genome shotgun (WGS) entry which is preliminary data.</text>
</comment>
<proteinExistence type="predicted"/>
<dbReference type="SUPFAM" id="SSF53335">
    <property type="entry name" value="S-adenosyl-L-methionine-dependent methyltransferases"/>
    <property type="match status" value="1"/>
</dbReference>
<dbReference type="RefSeq" id="XP_040660002.1">
    <property type="nucleotide sequence ID" value="XM_040799119.1"/>
</dbReference>
<dbReference type="AlphaFoldDB" id="A0A151GU97"/>
<evidence type="ECO:0000256" key="4">
    <source>
        <dbReference type="SAM" id="MobiDB-lite"/>
    </source>
</evidence>
<evidence type="ECO:0000259" key="5">
    <source>
        <dbReference type="Pfam" id="PF00891"/>
    </source>
</evidence>
<dbReference type="STRING" id="98403.A0A151GU97"/>
<dbReference type="PROSITE" id="PS51683">
    <property type="entry name" value="SAM_OMT_II"/>
    <property type="match status" value="1"/>
</dbReference>
<accession>A0A151GU97</accession>
<dbReference type="GO" id="GO:0032259">
    <property type="term" value="P:methylation"/>
    <property type="evidence" value="ECO:0007669"/>
    <property type="project" value="UniProtKB-KW"/>
</dbReference>
<dbReference type="GeneID" id="63714431"/>
<dbReference type="GO" id="GO:0008171">
    <property type="term" value="F:O-methyltransferase activity"/>
    <property type="evidence" value="ECO:0007669"/>
    <property type="project" value="InterPro"/>
</dbReference>
<name>A0A151GU97_DRECN</name>
<sequence length="583" mass="64645">MADLSAHRPRPFEAGRHSANLDRASPSSFNTPRFSSPLDSANFPRLHGLYHESLVCLVASSSLFRTSRAFVADVLRPSYAAMGKFKVPAWLHAPASASSSDKEAGKQNRRSFSGFAHRRSRCETGRPVLEESRGTDSSRLVVLARKIAAETENLDRYLGNNSLPQPGFGIDAPDDFPPLPGHVQRSRQEIICATRELESLVRGPRETVRWGVWSYLDTLSLQLINSYGIANLVPLDAPISLVELQTKTSLDPINLARVLRHAMTNRVFHEPSPGVIAHTAASRLLARDSALQDWVGFNSEDIFPAAGKVLTALQKHPEATSLTTTGFNLAFGTEEPMFVTFGKEPIRARRMGGAMASLTGGEGYEVKHLVDNYDLADVDAAQGTLVDIGGSHGFVCVDLARRWKRMSFVVQDLPKTVESAPEPICDDESVSNRIRFQAHDFFTEQPVKDADVYFFRWIIHNYSTPYAVKLLKNLVPALKPGARVVINDHCLRKPGSEEPWDERLIRSMDLVMLTLLNAQEREEHEFRALFAAADDRFVFKGVTRTEDSRMSVVEAVWEPSEVNGALIENGHAVASSEKENTSK</sequence>
<dbReference type="SUPFAM" id="SSF46785">
    <property type="entry name" value="Winged helix' DNA-binding domain"/>
    <property type="match status" value="1"/>
</dbReference>
<dbReference type="Pfam" id="PF00891">
    <property type="entry name" value="Methyltransf_2"/>
    <property type="match status" value="1"/>
</dbReference>
<keyword evidence="2 6" id="KW-0808">Transferase</keyword>
<dbReference type="EMBL" id="LAYC01000001">
    <property type="protein sequence ID" value="KYK60650.1"/>
    <property type="molecule type" value="Genomic_DNA"/>
</dbReference>
<evidence type="ECO:0000256" key="1">
    <source>
        <dbReference type="ARBA" id="ARBA00022603"/>
    </source>
</evidence>